<name>A0A9J6B9U6_POLVA</name>
<feature type="chain" id="PRO_5039929875" evidence="1">
    <location>
        <begin position="23"/>
        <end position="94"/>
    </location>
</feature>
<proteinExistence type="predicted"/>
<sequence length="94" mass="11063">MLKIYLLKIVLFALIISIVTNAETNFCEEREPCGWAKYTTDDQEFIEYTIKGTCICNPEKQKCVLNHQDFSTETHVYVCQDLNKESLDDDYWIK</sequence>
<comment type="caution">
    <text evidence="2">The sequence shown here is derived from an EMBL/GenBank/DDBJ whole genome shotgun (WGS) entry which is preliminary data.</text>
</comment>
<protein>
    <submittedName>
        <fullName evidence="2">Uncharacterized protein</fullName>
    </submittedName>
</protein>
<keyword evidence="1" id="KW-0732">Signal</keyword>
<organism evidence="2 3">
    <name type="scientific">Polypedilum vanderplanki</name>
    <name type="common">Sleeping chironomid midge</name>
    <dbReference type="NCBI Taxonomy" id="319348"/>
    <lineage>
        <taxon>Eukaryota</taxon>
        <taxon>Metazoa</taxon>
        <taxon>Ecdysozoa</taxon>
        <taxon>Arthropoda</taxon>
        <taxon>Hexapoda</taxon>
        <taxon>Insecta</taxon>
        <taxon>Pterygota</taxon>
        <taxon>Neoptera</taxon>
        <taxon>Endopterygota</taxon>
        <taxon>Diptera</taxon>
        <taxon>Nematocera</taxon>
        <taxon>Chironomoidea</taxon>
        <taxon>Chironomidae</taxon>
        <taxon>Chironominae</taxon>
        <taxon>Polypedilum</taxon>
        <taxon>Polypedilum</taxon>
    </lineage>
</organism>
<evidence type="ECO:0000313" key="3">
    <source>
        <dbReference type="Proteomes" id="UP001107558"/>
    </source>
</evidence>
<dbReference type="AlphaFoldDB" id="A0A9J6B9U6"/>
<reference evidence="2" key="1">
    <citation type="submission" date="2021-03" db="EMBL/GenBank/DDBJ databases">
        <title>Chromosome level genome of the anhydrobiotic midge Polypedilum vanderplanki.</title>
        <authorList>
            <person name="Yoshida Y."/>
            <person name="Kikawada T."/>
            <person name="Gusev O."/>
        </authorList>
    </citation>
    <scope>NUCLEOTIDE SEQUENCE</scope>
    <source>
        <strain evidence="2">NIAS01</strain>
        <tissue evidence="2">Whole body or cell culture</tissue>
    </source>
</reference>
<keyword evidence="3" id="KW-1185">Reference proteome</keyword>
<evidence type="ECO:0000313" key="2">
    <source>
        <dbReference type="EMBL" id="KAG5666649.1"/>
    </source>
</evidence>
<evidence type="ECO:0000256" key="1">
    <source>
        <dbReference type="SAM" id="SignalP"/>
    </source>
</evidence>
<feature type="signal peptide" evidence="1">
    <location>
        <begin position="1"/>
        <end position="22"/>
    </location>
</feature>
<dbReference type="Proteomes" id="UP001107558">
    <property type="component" value="Chromosome 4"/>
</dbReference>
<gene>
    <name evidence="2" type="ORF">PVAND_014665</name>
</gene>
<accession>A0A9J6B9U6</accession>
<dbReference type="EMBL" id="JADBJN010000004">
    <property type="protein sequence ID" value="KAG5666649.1"/>
    <property type="molecule type" value="Genomic_DNA"/>
</dbReference>